<keyword evidence="1" id="KW-1133">Transmembrane helix</keyword>
<proteinExistence type="predicted"/>
<evidence type="ECO:0000313" key="3">
    <source>
        <dbReference type="Proteomes" id="UP000809440"/>
    </source>
</evidence>
<accession>A0ABS1ZY82</accession>
<keyword evidence="3" id="KW-1185">Reference proteome</keyword>
<reference evidence="2 3" key="1">
    <citation type="submission" date="2021-01" db="EMBL/GenBank/DDBJ databases">
        <title>Diatom-associated Roseobacters Show Island Model of Population Structure.</title>
        <authorList>
            <person name="Qu L."/>
            <person name="Feng X."/>
            <person name="Chen Y."/>
            <person name="Li L."/>
            <person name="Wang X."/>
            <person name="Hu Z."/>
            <person name="Wang H."/>
            <person name="Luo H."/>
        </authorList>
    </citation>
    <scope>NUCLEOTIDE SEQUENCE [LARGE SCALE GENOMIC DNA]</scope>
    <source>
        <strain evidence="2 3">CC28-63</strain>
    </source>
</reference>
<dbReference type="EMBL" id="JAFBXF010000011">
    <property type="protein sequence ID" value="MBM2418630.1"/>
    <property type="molecule type" value="Genomic_DNA"/>
</dbReference>
<keyword evidence="1" id="KW-0812">Transmembrane</keyword>
<organism evidence="2 3">
    <name type="scientific">Marivita cryptomonadis</name>
    <dbReference type="NCBI Taxonomy" id="505252"/>
    <lineage>
        <taxon>Bacteria</taxon>
        <taxon>Pseudomonadati</taxon>
        <taxon>Pseudomonadota</taxon>
        <taxon>Alphaproteobacteria</taxon>
        <taxon>Rhodobacterales</taxon>
        <taxon>Roseobacteraceae</taxon>
        <taxon>Marivita</taxon>
    </lineage>
</organism>
<protein>
    <submittedName>
        <fullName evidence="2">Uncharacterized protein</fullName>
    </submittedName>
</protein>
<dbReference type="RefSeq" id="WP_203276269.1">
    <property type="nucleotide sequence ID" value="NZ_JAFBWV010000011.1"/>
</dbReference>
<evidence type="ECO:0000256" key="1">
    <source>
        <dbReference type="SAM" id="Phobius"/>
    </source>
</evidence>
<evidence type="ECO:0000313" key="2">
    <source>
        <dbReference type="EMBL" id="MBM2418630.1"/>
    </source>
</evidence>
<keyword evidence="1" id="KW-0472">Membrane</keyword>
<sequence>MQSDSILKNRFSIVRPLVIITAAVVLVGWAISQIGSGDYAKSNPYLEDVLSEPSSRS</sequence>
<feature type="transmembrane region" description="Helical" evidence="1">
    <location>
        <begin position="12"/>
        <end position="31"/>
    </location>
</feature>
<gene>
    <name evidence="2" type="ORF">JQX48_16715</name>
</gene>
<dbReference type="Proteomes" id="UP000809440">
    <property type="component" value="Unassembled WGS sequence"/>
</dbReference>
<comment type="caution">
    <text evidence="2">The sequence shown here is derived from an EMBL/GenBank/DDBJ whole genome shotgun (WGS) entry which is preliminary data.</text>
</comment>
<name>A0ABS1ZY82_9RHOB</name>